<name>A0A087GCD5_ARAAL</name>
<organism evidence="5 6">
    <name type="scientific">Arabis alpina</name>
    <name type="common">Alpine rock-cress</name>
    <dbReference type="NCBI Taxonomy" id="50452"/>
    <lineage>
        <taxon>Eukaryota</taxon>
        <taxon>Viridiplantae</taxon>
        <taxon>Streptophyta</taxon>
        <taxon>Embryophyta</taxon>
        <taxon>Tracheophyta</taxon>
        <taxon>Spermatophyta</taxon>
        <taxon>Magnoliopsida</taxon>
        <taxon>eudicotyledons</taxon>
        <taxon>Gunneridae</taxon>
        <taxon>Pentapetalae</taxon>
        <taxon>rosids</taxon>
        <taxon>malvids</taxon>
        <taxon>Brassicales</taxon>
        <taxon>Brassicaceae</taxon>
        <taxon>Arabideae</taxon>
        <taxon>Arabis</taxon>
    </lineage>
</organism>
<evidence type="ECO:0000256" key="1">
    <source>
        <dbReference type="ARBA" id="ARBA00004123"/>
    </source>
</evidence>
<dbReference type="InterPro" id="IPR010402">
    <property type="entry name" value="CCT_domain"/>
</dbReference>
<accession>A0A087GCD5</accession>
<gene>
    <name evidence="5" type="ordered locus">AALP_Aa8g396100</name>
</gene>
<evidence type="ECO:0000259" key="4">
    <source>
        <dbReference type="PROSITE" id="PS51017"/>
    </source>
</evidence>
<evidence type="ECO:0000313" key="6">
    <source>
        <dbReference type="Proteomes" id="UP000029120"/>
    </source>
</evidence>
<dbReference type="PANTHER" id="PTHR31319:SF113">
    <property type="entry name" value="CCT MOTIF FAMILY PROTEIN"/>
    <property type="match status" value="1"/>
</dbReference>
<dbReference type="GO" id="GO:0003700">
    <property type="term" value="F:DNA-binding transcription factor activity"/>
    <property type="evidence" value="ECO:0007669"/>
    <property type="project" value="TreeGrafter"/>
</dbReference>
<dbReference type="InterPro" id="IPR045281">
    <property type="entry name" value="CONSTANS-like"/>
</dbReference>
<evidence type="ECO:0000256" key="3">
    <source>
        <dbReference type="PROSITE-ProRule" id="PRU00357"/>
    </source>
</evidence>
<dbReference type="PROSITE" id="PS51017">
    <property type="entry name" value="CCT"/>
    <property type="match status" value="1"/>
</dbReference>
<dbReference type="Pfam" id="PF06203">
    <property type="entry name" value="CCT"/>
    <property type="match status" value="1"/>
</dbReference>
<dbReference type="eggNOG" id="ENOG502RY4T">
    <property type="taxonomic scope" value="Eukaryota"/>
</dbReference>
<dbReference type="Proteomes" id="UP000029120">
    <property type="component" value="Chromosome 8"/>
</dbReference>
<evidence type="ECO:0000256" key="2">
    <source>
        <dbReference type="ARBA" id="ARBA00023242"/>
    </source>
</evidence>
<dbReference type="GO" id="GO:0009909">
    <property type="term" value="P:regulation of flower development"/>
    <property type="evidence" value="ECO:0007669"/>
    <property type="project" value="InterPro"/>
</dbReference>
<dbReference type="OrthoDB" id="153872at2759"/>
<dbReference type="AlphaFoldDB" id="A0A087GCD5"/>
<comment type="subcellular location">
    <subcellularLocation>
        <location evidence="1 3">Nucleus</location>
    </subcellularLocation>
</comment>
<keyword evidence="2 3" id="KW-0539">Nucleus</keyword>
<dbReference type="EMBL" id="CM002876">
    <property type="protein sequence ID" value="KFK27537.1"/>
    <property type="molecule type" value="Genomic_DNA"/>
</dbReference>
<reference evidence="6" key="1">
    <citation type="journal article" date="2015" name="Nat. Plants">
        <title>Genome expansion of Arabis alpina linked with retrotransposition and reduced symmetric DNA methylation.</title>
        <authorList>
            <person name="Willing E.M."/>
            <person name="Rawat V."/>
            <person name="Mandakova T."/>
            <person name="Maumus F."/>
            <person name="James G.V."/>
            <person name="Nordstroem K.J."/>
            <person name="Becker C."/>
            <person name="Warthmann N."/>
            <person name="Chica C."/>
            <person name="Szarzynska B."/>
            <person name="Zytnicki M."/>
            <person name="Albani M.C."/>
            <person name="Kiefer C."/>
            <person name="Bergonzi S."/>
            <person name="Castaings L."/>
            <person name="Mateos J.L."/>
            <person name="Berns M.C."/>
            <person name="Bujdoso N."/>
            <person name="Piofczyk T."/>
            <person name="de Lorenzo L."/>
            <person name="Barrero-Sicilia C."/>
            <person name="Mateos I."/>
            <person name="Piednoel M."/>
            <person name="Hagmann J."/>
            <person name="Chen-Min-Tao R."/>
            <person name="Iglesias-Fernandez R."/>
            <person name="Schuster S.C."/>
            <person name="Alonso-Blanco C."/>
            <person name="Roudier F."/>
            <person name="Carbonero P."/>
            <person name="Paz-Ares J."/>
            <person name="Davis S.J."/>
            <person name="Pecinka A."/>
            <person name="Quesneville H."/>
            <person name="Colot V."/>
            <person name="Lysak M.A."/>
            <person name="Weigel D."/>
            <person name="Coupland G."/>
            <person name="Schneeberger K."/>
        </authorList>
    </citation>
    <scope>NUCLEOTIDE SEQUENCE [LARGE SCALE GENOMIC DNA]</scope>
    <source>
        <strain evidence="6">cv. Pajares</strain>
    </source>
</reference>
<dbReference type="PANTHER" id="PTHR31319">
    <property type="entry name" value="ZINC FINGER PROTEIN CONSTANS-LIKE 4"/>
    <property type="match status" value="1"/>
</dbReference>
<keyword evidence="6" id="KW-1185">Reference proteome</keyword>
<sequence>MCGHVSTSIASDDTCPCFLYSDDIVAPPLPQDHHQFLPPPPLMMNHHSLFAAAETVSGFGYFDSGMNGGGSSSCDSPSSMGSGGDSHMMQRSVNSHNDFFGNFVNDHDGPVRRALSAGDLPRSSRRETSAAWSESNAIIEGMSKAYKYNPEEKKERIEKYRNKRNLRNFNKRIKYECRKTLADSRPRIRGRFARNDELSQDSQHEQVDVIEAVVGDVDTWASFLDSFSANHFLN</sequence>
<feature type="domain" description="CCT" evidence="4">
    <location>
        <begin position="153"/>
        <end position="195"/>
    </location>
</feature>
<dbReference type="OMA" id="RETSAAW"/>
<evidence type="ECO:0000313" key="5">
    <source>
        <dbReference type="EMBL" id="KFK27537.1"/>
    </source>
</evidence>
<proteinExistence type="predicted"/>
<dbReference type="Gramene" id="KFK27537">
    <property type="protein sequence ID" value="KFK27537"/>
    <property type="gene ID" value="AALP_AA8G396100"/>
</dbReference>
<protein>
    <recommendedName>
        <fullName evidence="4">CCT domain-containing protein</fullName>
    </recommendedName>
</protein>
<dbReference type="GO" id="GO:0005634">
    <property type="term" value="C:nucleus"/>
    <property type="evidence" value="ECO:0007669"/>
    <property type="project" value="UniProtKB-SubCell"/>
</dbReference>